<evidence type="ECO:0000259" key="4">
    <source>
        <dbReference type="PROSITE" id="PS50893"/>
    </source>
</evidence>
<dbReference type="PROSITE" id="PS00211">
    <property type="entry name" value="ABC_TRANSPORTER_1"/>
    <property type="match status" value="1"/>
</dbReference>
<name>A0A3B1D304_9ZZZZ</name>
<dbReference type="SUPFAM" id="SSF52540">
    <property type="entry name" value="P-loop containing nucleoside triphosphate hydrolases"/>
    <property type="match status" value="1"/>
</dbReference>
<accession>A0A3B1D304</accession>
<proteinExistence type="predicted"/>
<evidence type="ECO:0000313" key="5">
    <source>
        <dbReference type="EMBL" id="VAX23127.1"/>
    </source>
</evidence>
<dbReference type="PANTHER" id="PTHR43423:SF1">
    <property type="entry name" value="ABC TRANSPORTER I FAMILY MEMBER 17"/>
    <property type="match status" value="1"/>
</dbReference>
<dbReference type="SMART" id="SM00382">
    <property type="entry name" value="AAA"/>
    <property type="match status" value="1"/>
</dbReference>
<dbReference type="PROSITE" id="PS50893">
    <property type="entry name" value="ABC_TRANSPORTER_2"/>
    <property type="match status" value="1"/>
</dbReference>
<dbReference type="GO" id="GO:0005524">
    <property type="term" value="F:ATP binding"/>
    <property type="evidence" value="ECO:0007669"/>
    <property type="project" value="UniProtKB-KW"/>
</dbReference>
<dbReference type="EMBL" id="UOGE01000081">
    <property type="protein sequence ID" value="VAX23127.1"/>
    <property type="molecule type" value="Genomic_DNA"/>
</dbReference>
<keyword evidence="1" id="KW-0813">Transport</keyword>
<dbReference type="InterPro" id="IPR027417">
    <property type="entry name" value="P-loop_NTPase"/>
</dbReference>
<gene>
    <name evidence="5" type="ORF">MNBD_NITROSPINAE02-911</name>
</gene>
<keyword evidence="3" id="KW-0067">ATP-binding</keyword>
<dbReference type="AlphaFoldDB" id="A0A3B1D304"/>
<dbReference type="PANTHER" id="PTHR43423">
    <property type="entry name" value="ABC TRANSPORTER I FAMILY MEMBER 17"/>
    <property type="match status" value="1"/>
</dbReference>
<dbReference type="GO" id="GO:0016887">
    <property type="term" value="F:ATP hydrolysis activity"/>
    <property type="evidence" value="ECO:0007669"/>
    <property type="project" value="InterPro"/>
</dbReference>
<reference evidence="5" key="1">
    <citation type="submission" date="2018-06" db="EMBL/GenBank/DDBJ databases">
        <authorList>
            <person name="Zhirakovskaya E."/>
        </authorList>
    </citation>
    <scope>NUCLEOTIDE SEQUENCE</scope>
</reference>
<dbReference type="Gene3D" id="3.40.50.300">
    <property type="entry name" value="P-loop containing nucleotide triphosphate hydrolases"/>
    <property type="match status" value="1"/>
</dbReference>
<dbReference type="Pfam" id="PF00005">
    <property type="entry name" value="ABC_tran"/>
    <property type="match status" value="1"/>
</dbReference>
<protein>
    <recommendedName>
        <fullName evidence="4">ABC transporter domain-containing protein</fullName>
    </recommendedName>
</protein>
<evidence type="ECO:0000256" key="2">
    <source>
        <dbReference type="ARBA" id="ARBA00022741"/>
    </source>
</evidence>
<dbReference type="InterPro" id="IPR003593">
    <property type="entry name" value="AAA+_ATPase"/>
</dbReference>
<feature type="domain" description="ABC transporter" evidence="4">
    <location>
        <begin position="5"/>
        <end position="229"/>
    </location>
</feature>
<evidence type="ECO:0000256" key="3">
    <source>
        <dbReference type="ARBA" id="ARBA00022840"/>
    </source>
</evidence>
<organism evidence="5">
    <name type="scientific">hydrothermal vent metagenome</name>
    <dbReference type="NCBI Taxonomy" id="652676"/>
    <lineage>
        <taxon>unclassified sequences</taxon>
        <taxon>metagenomes</taxon>
        <taxon>ecological metagenomes</taxon>
    </lineage>
</organism>
<dbReference type="CDD" id="cd03228">
    <property type="entry name" value="ABCC_MRP_Like"/>
    <property type="match status" value="1"/>
</dbReference>
<evidence type="ECO:0000256" key="1">
    <source>
        <dbReference type="ARBA" id="ARBA00022448"/>
    </source>
</evidence>
<keyword evidence="2" id="KW-0547">Nucleotide-binding</keyword>
<dbReference type="InterPro" id="IPR003439">
    <property type="entry name" value="ABC_transporter-like_ATP-bd"/>
</dbReference>
<dbReference type="InterPro" id="IPR017871">
    <property type="entry name" value="ABC_transporter-like_CS"/>
</dbReference>
<sequence length="230" mass="25775">MTPIIEIRELTFYYPTQGAPANKPAQRPDKHDKPEKVIFHNFSLKIKQGARLIVKGSSGAGKSTLLRLLAWLEEPVSGRIFFNGKPYETYYPPDLRKMVSLVGQKPVMFDGTVRRNLLLGRHEAPPDETLHEWLQLFGLEKGMVEKSAATLSVGEQQRVAVIRNLLIKPHVLLLDEPTSGLDPESATMFMSAMRNLAKQNDLTLIWNSHNYSAVKSIATDTLTIKGVKAK</sequence>